<accession>A0A8T1MQR6</accession>
<dbReference type="InterPro" id="IPR029787">
    <property type="entry name" value="Nucleotide_cyclase"/>
</dbReference>
<organism evidence="1 2">
    <name type="scientific">Clonorchis sinensis</name>
    <name type="common">Chinese liver fluke</name>
    <dbReference type="NCBI Taxonomy" id="79923"/>
    <lineage>
        <taxon>Eukaryota</taxon>
        <taxon>Metazoa</taxon>
        <taxon>Spiralia</taxon>
        <taxon>Lophotrochozoa</taxon>
        <taxon>Platyhelminthes</taxon>
        <taxon>Trematoda</taxon>
        <taxon>Digenea</taxon>
        <taxon>Opisthorchiida</taxon>
        <taxon>Opisthorchiata</taxon>
        <taxon>Opisthorchiidae</taxon>
        <taxon>Clonorchis</taxon>
    </lineage>
</organism>
<dbReference type="STRING" id="79923.H2KPM3"/>
<dbReference type="GO" id="GO:0005886">
    <property type="term" value="C:plasma membrane"/>
    <property type="evidence" value="ECO:0007669"/>
    <property type="project" value="TreeGrafter"/>
</dbReference>
<proteinExistence type="predicted"/>
<comment type="caution">
    <text evidence="1">The sequence shown here is derived from an EMBL/GenBank/DDBJ whole genome shotgun (WGS) entry which is preliminary data.</text>
</comment>
<dbReference type="GO" id="GO:0004016">
    <property type="term" value="F:adenylate cyclase activity"/>
    <property type="evidence" value="ECO:0007669"/>
    <property type="project" value="UniProtKB-EC"/>
</dbReference>
<dbReference type="PANTHER" id="PTHR45627:SF8">
    <property type="entry name" value="ADENYLATE CYCLASE TYPE 9"/>
    <property type="match status" value="1"/>
</dbReference>
<evidence type="ECO:0000313" key="1">
    <source>
        <dbReference type="EMBL" id="KAG5451359.1"/>
    </source>
</evidence>
<dbReference type="SMART" id="SM00044">
    <property type="entry name" value="CYCc"/>
    <property type="match status" value="2"/>
</dbReference>
<dbReference type="GO" id="GO:0035556">
    <property type="term" value="P:intracellular signal transduction"/>
    <property type="evidence" value="ECO:0007669"/>
    <property type="project" value="InterPro"/>
</dbReference>
<gene>
    <name evidence="1" type="ORF">CSKR_105309</name>
</gene>
<dbReference type="OrthoDB" id="10035433at2759"/>
<keyword evidence="2" id="KW-1185">Reference proteome</keyword>
<protein>
    <submittedName>
        <fullName evidence="1">Adenylate cyclase type 9</fullName>
    </submittedName>
</protein>
<dbReference type="Proteomes" id="UP000286415">
    <property type="component" value="Unassembled WGS sequence"/>
</dbReference>
<name>A0A8T1MQR6_CLOSI</name>
<dbReference type="PANTHER" id="PTHR45627">
    <property type="entry name" value="ADENYLATE CYCLASE TYPE 1"/>
    <property type="match status" value="1"/>
</dbReference>
<sequence length="1198" mass="134835">MGRTKDAKKIIRLQLFDRCSGGIFNLRFDSEILESFYSECSLPRAVGRFRFGTAFMTLGCLVWLLYSAVMKFPRWECYIGGLLCGILLSASCFGISFVKAFFKRHFLWISAIYSCLCSLLALLPFTLRSPPLSLAFNLSIATQLIVLLYTMIPLRLWQLLLVCGPLSLIQIILASARYGSIGASVIFLHIVAHVYVHTIGLILHLMSQVWRRSTFLHLGYNALMRKELKKEQELRDDMIRSLMPSEVAQEVMRDVGKDDDADEGDEDVDGENRRSRKKSRSRRNPKRNTQTAEEAEDDMVMGAVGFSDEFEDDEDGLNAKKISTVSAADYDGQAVAGDVEDAPSTSPQASLVPKSTAPPRAVTFRKFHVSQLENVSVLFADIVGFTKMSSNKSASHLVYLLNDLFGRFDRLCEVTGCEKIATLGDCYYCVAGCPNPVDDHAERAVEMGRAMCLAIQQFDEDHKESVNMRVGVHTGKVICGLVGTRRFKFDVWSNDVTLANEMESTGQPGKVHISEATYGFVKDIYEVSDGEAVPDIRKFKVLVEFFNKEEQCFAIKHTQDEAMIKTFFIEKRFDGKPVYSLPPIDLSEAVPASTGGTTAPSQSLIDNAGEKVGSEGDRKLSTVVSVALNERHASADQKPAVVEPVDRRSDVQMLEALKSLADVEDVFIFPPISPILLYFYSTQVEACYRRLGLMRPKGMAIKKLSWSTPRIAPLINASVAFVLFITILISCFVVFPDSRMATPSPAFYITATIALVLQAMFVALLFADLAAWIGGRPPRKSAVSGPVCDWRRCVLQTYFICFRWRLRNFIGALFLVLPALVILSNFNGSFFNDLGNLPLLFVAHYRILFGIFFAFMLFHFTLFSSFSSWTKSLAACIACTVAIILIALPKKLFIPSPVAAFHTVWNSNETTWDNGLYRPWTQPALHADYVWEISVVLLVTFALVAALNREFDISFRLSFHRDFQALEAKQAIAQQKVQADWLLENIIPYYIMDDLRRNNKYSKHIVDAGVVFATISNFAEFYDEQYQGGQEMLRVLNEIFADFEHQLTSAKYKDVEKIKTIGACFMAASGLNMIERGRNKKPDAHLYALMDFAMDVIHTLDEFNRQMFNFQFEMKVGYNVGEVTAGVIGTTKLLYDIWGDTVNVASRMYSTGQKGRIQVTEAVAKRLESRYVFEYRGEVFVKGKGDMKTYLLCHRRTE</sequence>
<evidence type="ECO:0000313" key="2">
    <source>
        <dbReference type="Proteomes" id="UP000286415"/>
    </source>
</evidence>
<dbReference type="GO" id="GO:0007189">
    <property type="term" value="P:adenylate cyclase-activating G protein-coupled receptor signaling pathway"/>
    <property type="evidence" value="ECO:0007669"/>
    <property type="project" value="TreeGrafter"/>
</dbReference>
<reference evidence="1 2" key="1">
    <citation type="journal article" date="2018" name="Biotechnol. Adv.">
        <title>Improved genomic resources and new bioinformatic workflow for the carcinogenic parasite Clonorchis sinensis: Biotechnological implications.</title>
        <authorList>
            <person name="Wang D."/>
            <person name="Korhonen P.K."/>
            <person name="Gasser R.B."/>
            <person name="Young N.D."/>
        </authorList>
    </citation>
    <scope>NUCLEOTIDE SEQUENCE [LARGE SCALE GENOMIC DNA]</scope>
    <source>
        <strain evidence="1">Cs-k2</strain>
    </source>
</reference>
<dbReference type="EMBL" id="NIRI02000042">
    <property type="protein sequence ID" value="KAG5451359.1"/>
    <property type="molecule type" value="Genomic_DNA"/>
</dbReference>
<dbReference type="Pfam" id="PF00211">
    <property type="entry name" value="Guanylate_cyc"/>
    <property type="match status" value="2"/>
</dbReference>
<dbReference type="GO" id="GO:0005524">
    <property type="term" value="F:ATP binding"/>
    <property type="evidence" value="ECO:0007669"/>
    <property type="project" value="UniProtKB-KW"/>
</dbReference>
<dbReference type="GO" id="GO:0046872">
    <property type="term" value="F:metal ion binding"/>
    <property type="evidence" value="ECO:0007669"/>
    <property type="project" value="UniProtKB-KW"/>
</dbReference>
<dbReference type="PROSITE" id="PS50125">
    <property type="entry name" value="GUANYLATE_CYCLASE_2"/>
    <property type="match status" value="2"/>
</dbReference>
<dbReference type="Gene3D" id="3.30.70.1230">
    <property type="entry name" value="Nucleotide cyclase"/>
    <property type="match status" value="2"/>
</dbReference>
<dbReference type="InterPro" id="IPR001054">
    <property type="entry name" value="A/G_cyclase"/>
</dbReference>
<reference evidence="1 2" key="2">
    <citation type="journal article" date="2021" name="Genomics">
        <title>High-quality reference genome for Clonorchis sinensis.</title>
        <authorList>
            <person name="Young N.D."/>
            <person name="Stroehlein A.J."/>
            <person name="Kinkar L."/>
            <person name="Wang T."/>
            <person name="Sohn W.M."/>
            <person name="Chang B.C.H."/>
            <person name="Kaur P."/>
            <person name="Weisz D."/>
            <person name="Dudchenko O."/>
            <person name="Aiden E.L."/>
            <person name="Korhonen P.K."/>
            <person name="Gasser R.B."/>
        </authorList>
    </citation>
    <scope>NUCLEOTIDE SEQUENCE [LARGE SCALE GENOMIC DNA]</scope>
    <source>
        <strain evidence="1">Cs-k2</strain>
    </source>
</reference>
<dbReference type="CDD" id="cd07302">
    <property type="entry name" value="CHD"/>
    <property type="match status" value="2"/>
</dbReference>
<dbReference type="GO" id="GO:0009190">
    <property type="term" value="P:cyclic nucleotide biosynthetic process"/>
    <property type="evidence" value="ECO:0007669"/>
    <property type="project" value="InterPro"/>
</dbReference>
<dbReference type="SUPFAM" id="SSF55073">
    <property type="entry name" value="Nucleotide cyclase"/>
    <property type="match status" value="2"/>
</dbReference>